<dbReference type="PANTHER" id="PTHR36895:SF1">
    <property type="entry name" value="YCF23 PROTEIN"/>
    <property type="match status" value="1"/>
</dbReference>
<evidence type="ECO:0000256" key="5">
    <source>
        <dbReference type="SAM" id="Phobius"/>
    </source>
</evidence>
<dbReference type="EMBL" id="JAYWIO010000006">
    <property type="protein sequence ID" value="KAK7256588.1"/>
    <property type="molecule type" value="Genomic_DNA"/>
</dbReference>
<dbReference type="AlphaFoldDB" id="A0AAN9EG42"/>
<dbReference type="Proteomes" id="UP001372338">
    <property type="component" value="Unassembled WGS sequence"/>
</dbReference>
<keyword evidence="5" id="KW-1133">Transmembrane helix</keyword>
<evidence type="ECO:0000313" key="7">
    <source>
        <dbReference type="Proteomes" id="UP001372338"/>
    </source>
</evidence>
<evidence type="ECO:0000256" key="2">
    <source>
        <dbReference type="ARBA" id="ARBA00009664"/>
    </source>
</evidence>
<dbReference type="GO" id="GO:0009536">
    <property type="term" value="C:plastid"/>
    <property type="evidence" value="ECO:0007669"/>
    <property type="project" value="UniProtKB-SubCell"/>
</dbReference>
<keyword evidence="5" id="KW-0812">Transmembrane</keyword>
<gene>
    <name evidence="6" type="ORF">RIF29_30042</name>
</gene>
<protein>
    <recommendedName>
        <fullName evidence="3">Uncharacterized protein ycf23</fullName>
    </recommendedName>
</protein>
<accession>A0AAN9EG42</accession>
<evidence type="ECO:0000313" key="6">
    <source>
        <dbReference type="EMBL" id="KAK7256588.1"/>
    </source>
</evidence>
<comment type="similarity">
    <text evidence="2">Belongs to the ycf23 family.</text>
</comment>
<dbReference type="InterPro" id="IPR007570">
    <property type="entry name" value="Uncharacterised_Ycf23"/>
</dbReference>
<evidence type="ECO:0000256" key="3">
    <source>
        <dbReference type="ARBA" id="ARBA00021523"/>
    </source>
</evidence>
<dbReference type="PANTHER" id="PTHR36895">
    <property type="match status" value="1"/>
</dbReference>
<name>A0AAN9EG42_CROPI</name>
<feature type="transmembrane region" description="Helical" evidence="5">
    <location>
        <begin position="12"/>
        <end position="30"/>
    </location>
</feature>
<evidence type="ECO:0000256" key="1">
    <source>
        <dbReference type="ARBA" id="ARBA00004474"/>
    </source>
</evidence>
<reference evidence="6 7" key="1">
    <citation type="submission" date="2024-01" db="EMBL/GenBank/DDBJ databases">
        <title>The genomes of 5 underutilized Papilionoideae crops provide insights into root nodulation and disease resistanc.</title>
        <authorList>
            <person name="Yuan L."/>
        </authorList>
    </citation>
    <scope>NUCLEOTIDE SEQUENCE [LARGE SCALE GENOMIC DNA]</scope>
    <source>
        <strain evidence="6">ZHUSHIDOU_FW_LH</strain>
        <tissue evidence="6">Leaf</tissue>
    </source>
</reference>
<evidence type="ECO:0000256" key="4">
    <source>
        <dbReference type="ARBA" id="ARBA00022640"/>
    </source>
</evidence>
<keyword evidence="4" id="KW-0934">Plastid</keyword>
<comment type="caution">
    <text evidence="6">The sequence shown here is derived from an EMBL/GenBank/DDBJ whole genome shotgun (WGS) entry which is preliminary data.</text>
</comment>
<organism evidence="6 7">
    <name type="scientific">Crotalaria pallida</name>
    <name type="common">Smooth rattlebox</name>
    <name type="synonym">Crotalaria striata</name>
    <dbReference type="NCBI Taxonomy" id="3830"/>
    <lineage>
        <taxon>Eukaryota</taxon>
        <taxon>Viridiplantae</taxon>
        <taxon>Streptophyta</taxon>
        <taxon>Embryophyta</taxon>
        <taxon>Tracheophyta</taxon>
        <taxon>Spermatophyta</taxon>
        <taxon>Magnoliopsida</taxon>
        <taxon>eudicotyledons</taxon>
        <taxon>Gunneridae</taxon>
        <taxon>Pentapetalae</taxon>
        <taxon>rosids</taxon>
        <taxon>fabids</taxon>
        <taxon>Fabales</taxon>
        <taxon>Fabaceae</taxon>
        <taxon>Papilionoideae</taxon>
        <taxon>50 kb inversion clade</taxon>
        <taxon>genistoids sensu lato</taxon>
        <taxon>core genistoids</taxon>
        <taxon>Crotalarieae</taxon>
        <taxon>Crotalaria</taxon>
    </lineage>
</organism>
<sequence>MVVPMINLDLNVWYGCACFVFSCALSYYLGPKGEKLIVFDYMPKGSLASFLHRDIFSGVGPLAISAAKIVKLIWKEISSLINLIGRLRGGETHVDIACDPELVNLALSLTSCPVCVSSVDRYISAAMVLL</sequence>
<keyword evidence="5" id="KW-0472">Membrane</keyword>
<keyword evidence="7" id="KW-1185">Reference proteome</keyword>
<proteinExistence type="inferred from homology"/>
<comment type="subcellular location">
    <subcellularLocation>
        <location evidence="1">Plastid</location>
    </subcellularLocation>
</comment>